<evidence type="ECO:0000313" key="2">
    <source>
        <dbReference type="Proteomes" id="UP001055153"/>
    </source>
</evidence>
<accession>A0ABQ4SMD0</accession>
<sequence length="93" mass="9989">MIRDGGGVRVAATLSLLQPGFPMRRSLQIVGLALAVLAPAACAPNPIVARDPVPAPGPQEAYRCRSRPTVLNAYWTDCEPARREPEVVIRSRG</sequence>
<reference evidence="1" key="1">
    <citation type="journal article" date="2021" name="Front. Microbiol.">
        <title>Comprehensive Comparative Genomics and Phenotyping of Methylobacterium Species.</title>
        <authorList>
            <person name="Alessa O."/>
            <person name="Ogura Y."/>
            <person name="Fujitani Y."/>
            <person name="Takami H."/>
            <person name="Hayashi T."/>
            <person name="Sahin N."/>
            <person name="Tani A."/>
        </authorList>
    </citation>
    <scope>NUCLEOTIDE SEQUENCE</scope>
    <source>
        <strain evidence="1">DSM 17168</strain>
    </source>
</reference>
<name>A0ABQ4SMD0_9HYPH</name>
<keyword evidence="2" id="KW-1185">Reference proteome</keyword>
<dbReference type="Proteomes" id="UP001055153">
    <property type="component" value="Unassembled WGS sequence"/>
</dbReference>
<gene>
    <name evidence="1" type="ORF">GMJLKIPL_4853</name>
</gene>
<reference evidence="1" key="2">
    <citation type="submission" date="2021-08" db="EMBL/GenBank/DDBJ databases">
        <authorList>
            <person name="Tani A."/>
            <person name="Ola A."/>
            <person name="Ogura Y."/>
            <person name="Katsura K."/>
            <person name="Hayashi T."/>
        </authorList>
    </citation>
    <scope>NUCLEOTIDE SEQUENCE</scope>
    <source>
        <strain evidence="1">DSM 17168</strain>
    </source>
</reference>
<dbReference type="EMBL" id="BPQQ01000064">
    <property type="protein sequence ID" value="GJE02904.1"/>
    <property type="molecule type" value="Genomic_DNA"/>
</dbReference>
<organism evidence="1 2">
    <name type="scientific">Methylobacterium isbiliense</name>
    <dbReference type="NCBI Taxonomy" id="315478"/>
    <lineage>
        <taxon>Bacteria</taxon>
        <taxon>Pseudomonadati</taxon>
        <taxon>Pseudomonadota</taxon>
        <taxon>Alphaproteobacteria</taxon>
        <taxon>Hyphomicrobiales</taxon>
        <taxon>Methylobacteriaceae</taxon>
        <taxon>Methylobacterium</taxon>
    </lineage>
</organism>
<proteinExistence type="predicted"/>
<protein>
    <submittedName>
        <fullName evidence="1">Uncharacterized protein</fullName>
    </submittedName>
</protein>
<evidence type="ECO:0000313" key="1">
    <source>
        <dbReference type="EMBL" id="GJE02904.1"/>
    </source>
</evidence>
<comment type="caution">
    <text evidence="1">The sequence shown here is derived from an EMBL/GenBank/DDBJ whole genome shotgun (WGS) entry which is preliminary data.</text>
</comment>